<evidence type="ECO:0000313" key="2">
    <source>
        <dbReference type="Proteomes" id="UP001066276"/>
    </source>
</evidence>
<gene>
    <name evidence="1" type="ORF">NDU88_006805</name>
</gene>
<protein>
    <submittedName>
        <fullName evidence="1">Uncharacterized protein</fullName>
    </submittedName>
</protein>
<organism evidence="1 2">
    <name type="scientific">Pleurodeles waltl</name>
    <name type="common">Iberian ribbed newt</name>
    <dbReference type="NCBI Taxonomy" id="8319"/>
    <lineage>
        <taxon>Eukaryota</taxon>
        <taxon>Metazoa</taxon>
        <taxon>Chordata</taxon>
        <taxon>Craniata</taxon>
        <taxon>Vertebrata</taxon>
        <taxon>Euteleostomi</taxon>
        <taxon>Amphibia</taxon>
        <taxon>Batrachia</taxon>
        <taxon>Caudata</taxon>
        <taxon>Salamandroidea</taxon>
        <taxon>Salamandridae</taxon>
        <taxon>Pleurodelinae</taxon>
        <taxon>Pleurodeles</taxon>
    </lineage>
</organism>
<evidence type="ECO:0000313" key="1">
    <source>
        <dbReference type="EMBL" id="KAJ1154048.1"/>
    </source>
</evidence>
<sequence>MPLCAESYMRRMHDAGKWCNAARHILSQCRAMHRRTSDDKYVPEYLPLERRQSSRCHRALILQRSMLMAAVTSLSHDN</sequence>
<dbReference type="EMBL" id="JANPWB010000009">
    <property type="protein sequence ID" value="KAJ1154048.1"/>
    <property type="molecule type" value="Genomic_DNA"/>
</dbReference>
<reference evidence="1" key="1">
    <citation type="journal article" date="2022" name="bioRxiv">
        <title>Sequencing and chromosome-scale assembly of the giantPleurodeles waltlgenome.</title>
        <authorList>
            <person name="Brown T."/>
            <person name="Elewa A."/>
            <person name="Iarovenko S."/>
            <person name="Subramanian E."/>
            <person name="Araus A.J."/>
            <person name="Petzold A."/>
            <person name="Susuki M."/>
            <person name="Suzuki K.-i.T."/>
            <person name="Hayashi T."/>
            <person name="Toyoda A."/>
            <person name="Oliveira C."/>
            <person name="Osipova E."/>
            <person name="Leigh N.D."/>
            <person name="Simon A."/>
            <person name="Yun M.H."/>
        </authorList>
    </citation>
    <scope>NUCLEOTIDE SEQUENCE</scope>
    <source>
        <strain evidence="1">20211129_DDA</strain>
        <tissue evidence="1">Liver</tissue>
    </source>
</reference>
<comment type="caution">
    <text evidence="1">The sequence shown here is derived from an EMBL/GenBank/DDBJ whole genome shotgun (WGS) entry which is preliminary data.</text>
</comment>
<keyword evidence="2" id="KW-1185">Reference proteome</keyword>
<name>A0AAV7RSX5_PLEWA</name>
<dbReference type="Proteomes" id="UP001066276">
    <property type="component" value="Chromosome 5"/>
</dbReference>
<accession>A0AAV7RSX5</accession>
<proteinExistence type="predicted"/>
<dbReference type="AlphaFoldDB" id="A0AAV7RSX5"/>